<accession>A0A6G0WG49</accession>
<evidence type="ECO:0000313" key="4">
    <source>
        <dbReference type="Proteomes" id="UP000481153"/>
    </source>
</evidence>
<keyword evidence="1" id="KW-0175">Coiled coil</keyword>
<proteinExistence type="predicted"/>
<sequence length="165" mass="19399">MLQKKCPYFYEWDEILGSRYNTSPPVLMEPGRTVIQNETHTSTDESSGPNQNESSKPTTTNESATTTHTNGLKPVGGGKRPFSAVHPYHLHDALMKIHNEKCERREKRFKEESSFKEKQLLLQEQALELQREELRLREKKMDQQFELQRMQLDVERERLKLQVNK</sequence>
<evidence type="ECO:0000256" key="1">
    <source>
        <dbReference type="SAM" id="Coils"/>
    </source>
</evidence>
<dbReference type="EMBL" id="VJMJ01000234">
    <property type="protein sequence ID" value="KAF0725714.1"/>
    <property type="molecule type" value="Genomic_DNA"/>
</dbReference>
<evidence type="ECO:0000256" key="2">
    <source>
        <dbReference type="SAM" id="MobiDB-lite"/>
    </source>
</evidence>
<protein>
    <submittedName>
        <fullName evidence="3">Uncharacterized protein</fullName>
    </submittedName>
</protein>
<feature type="coiled-coil region" evidence="1">
    <location>
        <begin position="117"/>
        <end position="144"/>
    </location>
</feature>
<feature type="region of interest" description="Disordered" evidence="2">
    <location>
        <begin position="20"/>
        <end position="84"/>
    </location>
</feature>
<reference evidence="3 4" key="1">
    <citation type="submission" date="2019-07" db="EMBL/GenBank/DDBJ databases">
        <title>Genomics analysis of Aphanomyces spp. identifies a new class of oomycete effector associated with host adaptation.</title>
        <authorList>
            <person name="Gaulin E."/>
        </authorList>
    </citation>
    <scope>NUCLEOTIDE SEQUENCE [LARGE SCALE GENOMIC DNA]</scope>
    <source>
        <strain evidence="3 4">ATCC 201684</strain>
    </source>
</reference>
<dbReference type="Proteomes" id="UP000481153">
    <property type="component" value="Unassembled WGS sequence"/>
</dbReference>
<dbReference type="AlphaFoldDB" id="A0A6G0WG49"/>
<feature type="compositionally biased region" description="Low complexity" evidence="2">
    <location>
        <begin position="58"/>
        <end position="69"/>
    </location>
</feature>
<name>A0A6G0WG49_9STRA</name>
<evidence type="ECO:0000313" key="3">
    <source>
        <dbReference type="EMBL" id="KAF0725714.1"/>
    </source>
</evidence>
<organism evidence="3 4">
    <name type="scientific">Aphanomyces euteiches</name>
    <dbReference type="NCBI Taxonomy" id="100861"/>
    <lineage>
        <taxon>Eukaryota</taxon>
        <taxon>Sar</taxon>
        <taxon>Stramenopiles</taxon>
        <taxon>Oomycota</taxon>
        <taxon>Saprolegniomycetes</taxon>
        <taxon>Saprolegniales</taxon>
        <taxon>Verrucalvaceae</taxon>
        <taxon>Aphanomyces</taxon>
    </lineage>
</organism>
<gene>
    <name evidence="3" type="ORF">Ae201684_015867</name>
</gene>
<comment type="caution">
    <text evidence="3">The sequence shown here is derived from an EMBL/GenBank/DDBJ whole genome shotgun (WGS) entry which is preliminary data.</text>
</comment>
<keyword evidence="4" id="KW-1185">Reference proteome</keyword>
<feature type="compositionally biased region" description="Polar residues" evidence="2">
    <location>
        <begin position="34"/>
        <end position="57"/>
    </location>
</feature>